<dbReference type="EMBL" id="UAPQ01000010">
    <property type="protein sequence ID" value="SPT54184.1"/>
    <property type="molecule type" value="Genomic_DNA"/>
</dbReference>
<evidence type="ECO:0000313" key="2">
    <source>
        <dbReference type="EMBL" id="SPT54184.1"/>
    </source>
</evidence>
<comment type="caution">
    <text evidence="2">The sequence shown here is derived from an EMBL/GenBank/DDBJ whole genome shotgun (WGS) entry which is preliminary data.</text>
</comment>
<proteinExistence type="predicted"/>
<keyword evidence="1" id="KW-1133">Transmembrane helix</keyword>
<evidence type="ECO:0000313" key="3">
    <source>
        <dbReference type="Proteomes" id="UP000250006"/>
    </source>
</evidence>
<keyword evidence="3" id="KW-1185">Reference proteome</keyword>
<feature type="transmembrane region" description="Helical" evidence="1">
    <location>
        <begin position="112"/>
        <end position="132"/>
    </location>
</feature>
<dbReference type="RefSeq" id="WP_111837105.1">
    <property type="nucleotide sequence ID" value="NZ_UAPQ01000010.1"/>
</dbReference>
<gene>
    <name evidence="2" type="ORF">NCTC11535_01894</name>
</gene>
<keyword evidence="1" id="KW-0472">Membrane</keyword>
<organism evidence="2 3">
    <name type="scientific">Actinomyces bovis</name>
    <dbReference type="NCBI Taxonomy" id="1658"/>
    <lineage>
        <taxon>Bacteria</taxon>
        <taxon>Bacillati</taxon>
        <taxon>Actinomycetota</taxon>
        <taxon>Actinomycetes</taxon>
        <taxon>Actinomycetales</taxon>
        <taxon>Actinomycetaceae</taxon>
        <taxon>Actinomyces</taxon>
    </lineage>
</organism>
<reference evidence="2 3" key="1">
    <citation type="submission" date="2018-06" db="EMBL/GenBank/DDBJ databases">
        <authorList>
            <consortium name="Pathogen Informatics"/>
            <person name="Doyle S."/>
        </authorList>
    </citation>
    <scope>NUCLEOTIDE SEQUENCE [LARGE SCALE GENOMIC DNA]</scope>
    <source>
        <strain evidence="2 3">NCTC11535</strain>
    </source>
</reference>
<accession>A0ABY1VPY1</accession>
<feature type="transmembrane region" description="Helical" evidence="1">
    <location>
        <begin position="75"/>
        <end position="100"/>
    </location>
</feature>
<keyword evidence="1" id="KW-0812">Transmembrane</keyword>
<name>A0ABY1VPY1_9ACTO</name>
<evidence type="ECO:0000256" key="1">
    <source>
        <dbReference type="SAM" id="Phobius"/>
    </source>
</evidence>
<sequence>MLALAVVLISLALVSYTTGVLAERRSGTLKVWHAVAFGTGLVFDATGTQIMSMISDSSASANFATTPTASLLSNLMVITGAAALLLMALHFVWAVVVLFRNREKEKATFHKFSLGVWPLWLVPYFTGMAAAMA</sequence>
<evidence type="ECO:0008006" key="4">
    <source>
        <dbReference type="Google" id="ProtNLM"/>
    </source>
</evidence>
<dbReference type="Proteomes" id="UP000250006">
    <property type="component" value="Unassembled WGS sequence"/>
</dbReference>
<protein>
    <recommendedName>
        <fullName evidence="4">TIGR03987 family protein</fullName>
    </recommendedName>
</protein>
<dbReference type="NCBIfam" id="TIGR03987">
    <property type="entry name" value="HsmA family protein"/>
    <property type="match status" value="1"/>
</dbReference>
<dbReference type="InterPro" id="IPR023813">
    <property type="entry name" value="HsmA-like"/>
</dbReference>